<dbReference type="GO" id="GO:0006518">
    <property type="term" value="P:peptide metabolic process"/>
    <property type="evidence" value="ECO:0007669"/>
    <property type="project" value="TreeGrafter"/>
</dbReference>
<name>A0A380RWQ9_FIBSU</name>
<dbReference type="RefSeq" id="WP_109572002.1">
    <property type="nucleotide sequence ID" value="NZ_UHJL01000001.1"/>
</dbReference>
<dbReference type="NCBIfam" id="TIGR02289">
    <property type="entry name" value="M3_not_pepF"/>
    <property type="match status" value="1"/>
</dbReference>
<evidence type="ECO:0000256" key="5">
    <source>
        <dbReference type="ARBA" id="ARBA00023049"/>
    </source>
</evidence>
<comment type="cofactor">
    <cofactor evidence="6">
        <name>Zn(2+)</name>
        <dbReference type="ChEBI" id="CHEBI:29105"/>
    </cofactor>
    <text evidence="6">Binds 1 zinc ion.</text>
</comment>
<dbReference type="EMBL" id="UHJL01000001">
    <property type="protein sequence ID" value="SUQ19322.1"/>
    <property type="molecule type" value="Genomic_DNA"/>
</dbReference>
<organism evidence="8 9">
    <name type="scientific">Fibrobacter succinogenes</name>
    <name type="common">Bacteroides succinogenes</name>
    <dbReference type="NCBI Taxonomy" id="833"/>
    <lineage>
        <taxon>Bacteria</taxon>
        <taxon>Pseudomonadati</taxon>
        <taxon>Fibrobacterota</taxon>
        <taxon>Fibrobacteria</taxon>
        <taxon>Fibrobacterales</taxon>
        <taxon>Fibrobacteraceae</taxon>
        <taxon>Fibrobacter</taxon>
    </lineage>
</organism>
<keyword evidence="3 6" id="KW-0378">Hydrolase</keyword>
<evidence type="ECO:0000256" key="2">
    <source>
        <dbReference type="ARBA" id="ARBA00022723"/>
    </source>
</evidence>
<evidence type="ECO:0000259" key="7">
    <source>
        <dbReference type="Pfam" id="PF01432"/>
    </source>
</evidence>
<keyword evidence="2 6" id="KW-0479">Metal-binding</keyword>
<proteinExistence type="inferred from homology"/>
<reference evidence="8 9" key="1">
    <citation type="submission" date="2017-08" db="EMBL/GenBank/DDBJ databases">
        <authorList>
            <person name="de Groot N.N."/>
        </authorList>
    </citation>
    <scope>NUCLEOTIDE SEQUENCE [LARGE SCALE GENOMIC DNA]</scope>
    <source>
        <strain evidence="8 9">HM2</strain>
    </source>
</reference>
<dbReference type="InterPro" id="IPR011976">
    <property type="entry name" value="Pept_M3B_oligopep-rel"/>
</dbReference>
<feature type="domain" description="Peptidase M3A/M3B catalytic" evidence="7">
    <location>
        <begin position="167"/>
        <end position="546"/>
    </location>
</feature>
<dbReference type="PANTHER" id="PTHR11804:SF48">
    <property type="entry name" value="PUTATIVE-RELATED"/>
    <property type="match status" value="1"/>
</dbReference>
<protein>
    <submittedName>
        <fullName evidence="8">Oligoendopeptidase F</fullName>
    </submittedName>
</protein>
<evidence type="ECO:0000313" key="8">
    <source>
        <dbReference type="EMBL" id="SUQ19322.1"/>
    </source>
</evidence>
<dbReference type="Pfam" id="PF01432">
    <property type="entry name" value="Peptidase_M3"/>
    <property type="match status" value="1"/>
</dbReference>
<evidence type="ECO:0000256" key="6">
    <source>
        <dbReference type="RuleBase" id="RU003435"/>
    </source>
</evidence>
<evidence type="ECO:0000256" key="3">
    <source>
        <dbReference type="ARBA" id="ARBA00022801"/>
    </source>
</evidence>
<dbReference type="GO" id="GO:0006508">
    <property type="term" value="P:proteolysis"/>
    <property type="evidence" value="ECO:0007669"/>
    <property type="project" value="UniProtKB-KW"/>
</dbReference>
<dbReference type="SUPFAM" id="SSF55486">
    <property type="entry name" value="Metalloproteases ('zincins'), catalytic domain"/>
    <property type="match status" value="1"/>
</dbReference>
<dbReference type="GO" id="GO:0004222">
    <property type="term" value="F:metalloendopeptidase activity"/>
    <property type="evidence" value="ECO:0007669"/>
    <property type="project" value="InterPro"/>
</dbReference>
<dbReference type="Proteomes" id="UP000255423">
    <property type="component" value="Unassembled WGS sequence"/>
</dbReference>
<dbReference type="Gene3D" id="1.10.1370.30">
    <property type="match status" value="1"/>
</dbReference>
<comment type="similarity">
    <text evidence="6">Belongs to the peptidase M3 family.</text>
</comment>
<sequence>MKKRNFVPENLNPDDEKEISKLYRALLQRDIPVNVEKLRQWILDWSELESVLGEVSCRRYVAMTCDTRDEKAAKAYSDFVENIQPIMIEYDDKLNRKLMAHPSKDALKGEFGEWLKGVQVSLDLFSPDNIPLETEENKAIQAYQKITGGMSVEFDGEVKTMQQLAAYMEKTDRDLRERAWRAMWERRLQDKDALDKSYDKLFEIRKQIAKNANCKDFIDYIFLAKHRFDYTPADCEAFHESIEKLVLPLQKEMYKRRAKKMGLERLRPWDLDVDPLSRPPLKPYQSGDELIEKVDSIFESIHSQAGKWAREMQAKKLIDPDSRLGKAPGGYQIGFDESRLPFIFMNSANTDRDIYTLLHESGHSFHQFALANQPIFAYRDVPAEFAEVASMSMELIGMSNLKPFYGDNHEAIVRSTEGELADVIWLFPWVASIDSFQHRLYNFPTHTAEDRSDIWSEIMDRYDAGVDYSGLEAVRRNLWQKQLHLFECPFYYIEYGIAQIGALQVWANFKKDPQKAIDDLFKAESLGSSRPIPELFATANIKFDFTPKTLEPLMQVVWDELSKL</sequence>
<keyword evidence="5 6" id="KW-0482">Metalloprotease</keyword>
<dbReference type="InterPro" id="IPR001567">
    <property type="entry name" value="Pept_M3A_M3B_dom"/>
</dbReference>
<dbReference type="InterPro" id="IPR045090">
    <property type="entry name" value="Pept_M3A_M3B"/>
</dbReference>
<evidence type="ECO:0000256" key="1">
    <source>
        <dbReference type="ARBA" id="ARBA00022670"/>
    </source>
</evidence>
<accession>A0A380RWQ9</accession>
<evidence type="ECO:0000256" key="4">
    <source>
        <dbReference type="ARBA" id="ARBA00022833"/>
    </source>
</evidence>
<dbReference type="GO" id="GO:0046872">
    <property type="term" value="F:metal ion binding"/>
    <property type="evidence" value="ECO:0007669"/>
    <property type="project" value="UniProtKB-UniRule"/>
</dbReference>
<gene>
    <name evidence="8" type="ORF">SAMN05661053_0553</name>
</gene>
<evidence type="ECO:0000313" key="9">
    <source>
        <dbReference type="Proteomes" id="UP000255423"/>
    </source>
</evidence>
<dbReference type="PANTHER" id="PTHR11804">
    <property type="entry name" value="PROTEASE M3 THIMET OLIGOPEPTIDASE-RELATED"/>
    <property type="match status" value="1"/>
</dbReference>
<keyword evidence="4 6" id="KW-0862">Zinc</keyword>
<dbReference type="AlphaFoldDB" id="A0A380RWQ9"/>
<dbReference type="CDD" id="cd09606">
    <property type="entry name" value="M3B_PepF"/>
    <property type="match status" value="1"/>
</dbReference>
<keyword evidence="1 6" id="KW-0645">Protease</keyword>